<dbReference type="AlphaFoldDB" id="A0A381R365"/>
<dbReference type="Gene3D" id="2.40.30.160">
    <property type="match status" value="1"/>
</dbReference>
<protein>
    <submittedName>
        <fullName evidence="1">Uncharacterized protein</fullName>
    </submittedName>
</protein>
<dbReference type="NCBIfam" id="TIGR03317">
    <property type="entry name" value="ygfZ_signature"/>
    <property type="match status" value="1"/>
</dbReference>
<reference evidence="1" key="1">
    <citation type="submission" date="2018-05" db="EMBL/GenBank/DDBJ databases">
        <authorList>
            <person name="Lanie J.A."/>
            <person name="Ng W.-L."/>
            <person name="Kazmierczak K.M."/>
            <person name="Andrzejewski T.M."/>
            <person name="Davidsen T.M."/>
            <person name="Wayne K.J."/>
            <person name="Tettelin H."/>
            <person name="Glass J.I."/>
            <person name="Rusch D."/>
            <person name="Podicherti R."/>
            <person name="Tsui H.-C.T."/>
            <person name="Winkler M.E."/>
        </authorList>
    </citation>
    <scope>NUCLEOTIDE SEQUENCE</scope>
</reference>
<dbReference type="Gene3D" id="3.30.70.1630">
    <property type="match status" value="1"/>
</dbReference>
<dbReference type="PANTHER" id="PTHR22602">
    <property type="entry name" value="TRANSFERASE CAF17, MITOCHONDRIAL-RELATED"/>
    <property type="match status" value="1"/>
</dbReference>
<sequence length="305" mass="34052">MQVVDLSYYQFVKVSGPDTIQFLQGQLSCNMENLSETQSLIGALFNLKGRIIADFRVLLLGDACYLQTQPNMAEIIISTLARYAVFSKVKLEVPEPPPVVLGYRDEVGDTLVDTFRSLPGADNAVIEFSGTYLVKVAGLVDRLEMWCMDPARVDGFRSEPNLLVNCDASNWLYEDIRTGLAHVDKLHSEKHTPQLLNYDISGAVDFSKGCYTGQEVVARMYYRGTPKKRMYLLESEELITPDSSVLQSFKGKEKSAKIVSYCNTENSNLLLAILDVEAITNKAKFLLSDSVAVPLQLKPLPYLEL</sequence>
<name>A0A381R365_9ZZZZ</name>
<dbReference type="InterPro" id="IPR017703">
    <property type="entry name" value="YgfZ/GCV_T_CS"/>
</dbReference>
<organism evidence="1">
    <name type="scientific">marine metagenome</name>
    <dbReference type="NCBI Taxonomy" id="408172"/>
    <lineage>
        <taxon>unclassified sequences</taxon>
        <taxon>metagenomes</taxon>
        <taxon>ecological metagenomes</taxon>
    </lineage>
</organism>
<dbReference type="InterPro" id="IPR045179">
    <property type="entry name" value="YgfZ/GcvT"/>
</dbReference>
<dbReference type="EMBL" id="UINC01001659">
    <property type="protein sequence ID" value="SUZ85960.1"/>
    <property type="molecule type" value="Genomic_DNA"/>
</dbReference>
<dbReference type="Gene3D" id="3.30.70.1400">
    <property type="entry name" value="Aminomethyltransferase beta-barrel domains"/>
    <property type="match status" value="1"/>
</dbReference>
<proteinExistence type="predicted"/>
<dbReference type="GO" id="GO:0016226">
    <property type="term" value="P:iron-sulfur cluster assembly"/>
    <property type="evidence" value="ECO:0007669"/>
    <property type="project" value="TreeGrafter"/>
</dbReference>
<dbReference type="PANTHER" id="PTHR22602:SF0">
    <property type="entry name" value="TRANSFERASE CAF17, MITOCHONDRIAL-RELATED"/>
    <property type="match status" value="1"/>
</dbReference>
<accession>A0A381R365</accession>
<dbReference type="SUPFAM" id="SSF103025">
    <property type="entry name" value="Folate-binding domain"/>
    <property type="match status" value="1"/>
</dbReference>
<dbReference type="PIRSF" id="PIRSF006487">
    <property type="entry name" value="GcvT"/>
    <property type="match status" value="1"/>
</dbReference>
<evidence type="ECO:0000313" key="1">
    <source>
        <dbReference type="EMBL" id="SUZ85960.1"/>
    </source>
</evidence>
<gene>
    <name evidence="1" type="ORF">METZ01_LOCUS38814</name>
</gene>